<accession>A0A7J7DNS2</accession>
<evidence type="ECO:0008006" key="9">
    <source>
        <dbReference type="Google" id="ProtNLM"/>
    </source>
</evidence>
<comment type="similarity">
    <text evidence="2">Belongs to the PPR family. P subfamily.</text>
</comment>
<evidence type="ECO:0000256" key="5">
    <source>
        <dbReference type="ARBA" id="ARBA00023128"/>
    </source>
</evidence>
<dbReference type="GO" id="GO:0005739">
    <property type="term" value="C:mitochondrion"/>
    <property type="evidence" value="ECO:0007669"/>
    <property type="project" value="UniProtKB-SubCell"/>
</dbReference>
<evidence type="ECO:0000256" key="6">
    <source>
        <dbReference type="PROSITE-ProRule" id="PRU00708"/>
    </source>
</evidence>
<dbReference type="Gene3D" id="1.25.40.10">
    <property type="entry name" value="Tetratricopeptide repeat domain"/>
    <property type="match status" value="2"/>
</dbReference>
<evidence type="ECO:0000313" key="7">
    <source>
        <dbReference type="EMBL" id="KAF5747746.1"/>
    </source>
</evidence>
<evidence type="ECO:0000313" key="8">
    <source>
        <dbReference type="Proteomes" id="UP000593562"/>
    </source>
</evidence>
<dbReference type="EMBL" id="JAAARO010000005">
    <property type="protein sequence ID" value="KAF5747746.1"/>
    <property type="molecule type" value="Genomic_DNA"/>
</dbReference>
<keyword evidence="3" id="KW-0677">Repeat</keyword>
<dbReference type="FunCoup" id="A0A7J7DNS2">
    <property type="interactions" value="122"/>
</dbReference>
<reference evidence="7 8" key="1">
    <citation type="journal article" date="2020" name="Nat. Commun.">
        <title>Genome of Tripterygium wilfordii and identification of cytochrome P450 involved in triptolide biosynthesis.</title>
        <authorList>
            <person name="Tu L."/>
            <person name="Su P."/>
            <person name="Zhang Z."/>
            <person name="Gao L."/>
            <person name="Wang J."/>
            <person name="Hu T."/>
            <person name="Zhou J."/>
            <person name="Zhang Y."/>
            <person name="Zhao Y."/>
            <person name="Liu Y."/>
            <person name="Song Y."/>
            <person name="Tong Y."/>
            <person name="Lu Y."/>
            <person name="Yang J."/>
            <person name="Xu C."/>
            <person name="Jia M."/>
            <person name="Peters R.J."/>
            <person name="Huang L."/>
            <person name="Gao W."/>
        </authorList>
    </citation>
    <scope>NUCLEOTIDE SEQUENCE [LARGE SCALE GENOMIC DNA]</scope>
    <source>
        <strain evidence="8">cv. XIE 37</strain>
        <tissue evidence="7">Leaf</tissue>
    </source>
</reference>
<keyword evidence="4" id="KW-0809">Transit peptide</keyword>
<gene>
    <name evidence="7" type="ORF">HS088_TW05G00473</name>
</gene>
<dbReference type="NCBIfam" id="TIGR00756">
    <property type="entry name" value="PPR"/>
    <property type="match status" value="1"/>
</dbReference>
<proteinExistence type="inferred from homology"/>
<evidence type="ECO:0000256" key="4">
    <source>
        <dbReference type="ARBA" id="ARBA00022946"/>
    </source>
</evidence>
<dbReference type="InterPro" id="IPR011990">
    <property type="entry name" value="TPR-like_helical_dom_sf"/>
</dbReference>
<dbReference type="PANTHER" id="PTHR45717">
    <property type="entry name" value="OS12G0527900 PROTEIN"/>
    <property type="match status" value="1"/>
</dbReference>
<dbReference type="Proteomes" id="UP000593562">
    <property type="component" value="Unassembled WGS sequence"/>
</dbReference>
<name>A0A7J7DNS2_TRIWF</name>
<dbReference type="AlphaFoldDB" id="A0A7J7DNS2"/>
<keyword evidence="8" id="KW-1185">Reference proteome</keyword>
<dbReference type="InParanoid" id="A0A7J7DNS2"/>
<evidence type="ECO:0000256" key="1">
    <source>
        <dbReference type="ARBA" id="ARBA00004173"/>
    </source>
</evidence>
<dbReference type="OrthoDB" id="1890565at2759"/>
<dbReference type="PROSITE" id="PS51375">
    <property type="entry name" value="PPR"/>
    <property type="match status" value="2"/>
</dbReference>
<dbReference type="PANTHER" id="PTHR45717:SF28">
    <property type="entry name" value="PENTACOTRIPEPTIDE-REPEAT REGION OF PRORP DOMAIN-CONTAINING PROTEIN"/>
    <property type="match status" value="1"/>
</dbReference>
<dbReference type="FunFam" id="1.25.40.10:FF:000385">
    <property type="entry name" value="Pentatricopeptide repeat-containing protein mitochondrial"/>
    <property type="match status" value="1"/>
</dbReference>
<feature type="repeat" description="PPR" evidence="6">
    <location>
        <begin position="357"/>
        <end position="391"/>
    </location>
</feature>
<comment type="caution">
    <text evidence="7">The sequence shown here is derived from an EMBL/GenBank/DDBJ whole genome shotgun (WGS) entry which is preliminary data.</text>
</comment>
<dbReference type="InterPro" id="IPR002885">
    <property type="entry name" value="PPR_rpt"/>
</dbReference>
<evidence type="ECO:0000256" key="2">
    <source>
        <dbReference type="ARBA" id="ARBA00007626"/>
    </source>
</evidence>
<keyword evidence="5" id="KW-0496">Mitochondrion</keyword>
<dbReference type="SUPFAM" id="SSF48452">
    <property type="entry name" value="TPR-like"/>
    <property type="match status" value="1"/>
</dbReference>
<feature type="repeat" description="PPR" evidence="6">
    <location>
        <begin position="181"/>
        <end position="215"/>
    </location>
</feature>
<protein>
    <recommendedName>
        <fullName evidence="9">Pentatricopeptide repeat-containing protein</fullName>
    </recommendedName>
</protein>
<comment type="subcellular location">
    <subcellularLocation>
        <location evidence="1">Mitochondrion</location>
    </subcellularLocation>
</comment>
<dbReference type="GO" id="GO:0003729">
    <property type="term" value="F:mRNA binding"/>
    <property type="evidence" value="ECO:0007669"/>
    <property type="project" value="UniProtKB-ARBA"/>
</dbReference>
<evidence type="ECO:0000256" key="3">
    <source>
        <dbReference type="ARBA" id="ARBA00022737"/>
    </source>
</evidence>
<dbReference type="Pfam" id="PF01535">
    <property type="entry name" value="PPR"/>
    <property type="match status" value="3"/>
</dbReference>
<organism evidence="7 8">
    <name type="scientific">Tripterygium wilfordii</name>
    <name type="common">Thunder God vine</name>
    <dbReference type="NCBI Taxonomy" id="458696"/>
    <lineage>
        <taxon>Eukaryota</taxon>
        <taxon>Viridiplantae</taxon>
        <taxon>Streptophyta</taxon>
        <taxon>Embryophyta</taxon>
        <taxon>Tracheophyta</taxon>
        <taxon>Spermatophyta</taxon>
        <taxon>Magnoliopsida</taxon>
        <taxon>eudicotyledons</taxon>
        <taxon>Gunneridae</taxon>
        <taxon>Pentapetalae</taxon>
        <taxon>rosids</taxon>
        <taxon>fabids</taxon>
        <taxon>Celastrales</taxon>
        <taxon>Celastraceae</taxon>
        <taxon>Tripterygium</taxon>
    </lineage>
</organism>
<sequence length="513" mass="58892">MLSTMKFRFPSVITFANSFRAITRCDYRNASTLPITGRKPWSHSMNDLYRRISPAGDPTVSMFPILDKWALEGRPIDKEQLQVIIKELRYYKRYSHALQLSMWMSEKRFFKLASRDVAIRLDLIAKVHGIEKAENYFNNVPVQLRVLEVYGALLNCYTSVKSVEKSEATMQKMRDLGFAETSLAYNVMLNLYYQTGNREKFDVLVNEMEEKGIGLDKYSVGIRLSAHSAVSDIQGIDKILERIESDPMFLLDWTVYAVAANGYLKAGLPDRALAMLRKSEGMINGKKRGKAYVFLITQYAATGKKDEVLRLWKLYKKKEKVYNMGYMSVIPSILKFGDFETAEKIFDEWESRNLTYDLRIPNALIGAYSRKGLMEKAETTINNVISKGKEPDAIMWYYMATGYLQINQPAKAVEPIKKALLVCQSWWKPRKIFFATCLKYLKDEGNVKAAEEIIGLLGRKDIVSMEVHDRLLKYIRDEEMDLDALRALNDEELAENGEVHGLLEVVKDSSNCT</sequence>